<keyword evidence="2" id="KW-0378">Hydrolase</keyword>
<evidence type="ECO:0000313" key="6">
    <source>
        <dbReference type="Proteomes" id="UP000001258"/>
    </source>
</evidence>
<dbReference type="GO" id="GO:0003676">
    <property type="term" value="F:nucleic acid binding"/>
    <property type="evidence" value="ECO:0007669"/>
    <property type="project" value="InterPro"/>
</dbReference>
<dbReference type="PANTHER" id="PTHR30231">
    <property type="entry name" value="DNA POLYMERASE III SUBUNIT EPSILON"/>
    <property type="match status" value="1"/>
</dbReference>
<dbReference type="Pfam" id="PF00929">
    <property type="entry name" value="RNase_T"/>
    <property type="match status" value="1"/>
</dbReference>
<proteinExistence type="predicted"/>
<evidence type="ECO:0000256" key="3">
    <source>
        <dbReference type="ARBA" id="ARBA00022839"/>
    </source>
</evidence>
<dbReference type="HOGENOM" id="CLU_047806_7_0_9"/>
<dbReference type="EMBL" id="BA000004">
    <property type="protein sequence ID" value="BAB07551.1"/>
    <property type="molecule type" value="Genomic_DNA"/>
</dbReference>
<dbReference type="GO" id="GO:0008408">
    <property type="term" value="F:3'-5' exonuclease activity"/>
    <property type="evidence" value="ECO:0007669"/>
    <property type="project" value="TreeGrafter"/>
</dbReference>
<gene>
    <name evidence="5" type="ordered locus">BH3832</name>
</gene>
<accession>Q9K697</accession>
<keyword evidence="6" id="KW-1185">Reference proteome</keyword>
<dbReference type="STRING" id="272558.gene:10729745"/>
<evidence type="ECO:0000259" key="4">
    <source>
        <dbReference type="SMART" id="SM00479"/>
    </source>
</evidence>
<dbReference type="CDD" id="cd06127">
    <property type="entry name" value="DEDDh"/>
    <property type="match status" value="1"/>
</dbReference>
<keyword evidence="3" id="KW-0269">Exonuclease</keyword>
<dbReference type="SMART" id="SM00479">
    <property type="entry name" value="EXOIII"/>
    <property type="match status" value="1"/>
</dbReference>
<evidence type="ECO:0000313" key="5">
    <source>
        <dbReference type="EMBL" id="BAB07551.1"/>
    </source>
</evidence>
<dbReference type="InterPro" id="IPR012337">
    <property type="entry name" value="RNaseH-like_sf"/>
</dbReference>
<dbReference type="NCBIfam" id="NF005836">
    <property type="entry name" value="PRK07740.1"/>
    <property type="match status" value="1"/>
</dbReference>
<evidence type="ECO:0000256" key="1">
    <source>
        <dbReference type="ARBA" id="ARBA00022722"/>
    </source>
</evidence>
<dbReference type="FunFam" id="3.30.420.10:FF:000045">
    <property type="entry name" value="3'-5' exonuclease DinG"/>
    <property type="match status" value="1"/>
</dbReference>
<name>Q9K697_HALH5</name>
<dbReference type="Gene3D" id="3.30.420.10">
    <property type="entry name" value="Ribonuclease H-like superfamily/Ribonuclease H"/>
    <property type="match status" value="1"/>
</dbReference>
<dbReference type="SUPFAM" id="SSF53098">
    <property type="entry name" value="Ribonuclease H-like"/>
    <property type="match status" value="1"/>
</dbReference>
<dbReference type="GO" id="GO:0005829">
    <property type="term" value="C:cytosol"/>
    <property type="evidence" value="ECO:0007669"/>
    <property type="project" value="TreeGrafter"/>
</dbReference>
<dbReference type="InterPro" id="IPR013520">
    <property type="entry name" value="Ribonucl_H"/>
</dbReference>
<dbReference type="PANTHER" id="PTHR30231:SF4">
    <property type="entry name" value="PROTEIN NEN2"/>
    <property type="match status" value="1"/>
</dbReference>
<dbReference type="PIR" id="H84128">
    <property type="entry name" value="H84128"/>
</dbReference>
<organism evidence="5 6">
    <name type="scientific">Halalkalibacterium halodurans (strain ATCC BAA-125 / DSM 18197 / FERM 7344 / JCM 9153 / C-125)</name>
    <name type="common">Bacillus halodurans</name>
    <dbReference type="NCBI Taxonomy" id="272558"/>
    <lineage>
        <taxon>Bacteria</taxon>
        <taxon>Bacillati</taxon>
        <taxon>Bacillota</taxon>
        <taxon>Bacilli</taxon>
        <taxon>Bacillales</taxon>
        <taxon>Bacillaceae</taxon>
        <taxon>Halalkalibacterium (ex Joshi et al. 2022)</taxon>
    </lineage>
</organism>
<sequence>MDGHRAQIIPFSRGSCEKGMVVMMNQMVQLMKQLSSKLSPNVYTSAQAPSSAQQWSYVRQLQREIRRSDVLDLPLEKLPVVVFDLETSGFYPDQGDRILSIGAVKVVGLTIQEEETFYSVVHTDTVPPENILELTGLSVEELEAAPPLTSVLESFYAFIRHSTLVAHHASHEKAFMSHVTWQTMKLPFEHRVIDTSFLTKIVAPQELVTLDDCCAYYSIPVQNRHHAFEDSLMTAKLWIAAIAAAREAGFETLRDIYVHLAHQRK</sequence>
<keyword evidence="1" id="KW-0540">Nuclease</keyword>
<reference evidence="5 6" key="1">
    <citation type="journal article" date="2000" name="Nucleic Acids Res.">
        <title>Complete genome sequence of the alkaliphilic bacterium Bacillus halodurans and genomic sequence comparison with Bacillus subtilis.</title>
        <authorList>
            <person name="Takami H."/>
            <person name="Nakasone K."/>
            <person name="Takaki Y."/>
            <person name="Maeno G."/>
            <person name="Sasaki R."/>
            <person name="Masui N."/>
            <person name="Fuji F."/>
            <person name="Hirama C."/>
            <person name="Nakamura Y."/>
            <person name="Ogasawara N."/>
            <person name="Kuhara S."/>
            <person name="Horikoshi K."/>
        </authorList>
    </citation>
    <scope>NUCLEOTIDE SEQUENCE [LARGE SCALE GENOMIC DNA]</scope>
    <source>
        <strain evidence="6">ATCC BAA-125 / DSM 18197 / FERM 7344 / JCM 9153 / C-125</strain>
    </source>
</reference>
<dbReference type="Proteomes" id="UP000001258">
    <property type="component" value="Chromosome"/>
</dbReference>
<evidence type="ECO:0000256" key="2">
    <source>
        <dbReference type="ARBA" id="ARBA00022801"/>
    </source>
</evidence>
<dbReference type="KEGG" id="bha:BH3832"/>
<protein>
    <submittedName>
        <fullName evidence="5">BH3832 protein</fullName>
    </submittedName>
</protein>
<feature type="domain" description="Exonuclease" evidence="4">
    <location>
        <begin position="79"/>
        <end position="247"/>
    </location>
</feature>
<dbReference type="InterPro" id="IPR036397">
    <property type="entry name" value="RNaseH_sf"/>
</dbReference>
<dbReference type="DNASU" id="894416"/>
<dbReference type="AlphaFoldDB" id="Q9K697"/>
<dbReference type="eggNOG" id="COG0847">
    <property type="taxonomic scope" value="Bacteria"/>
</dbReference>